<feature type="region of interest" description="Disordered" evidence="1">
    <location>
        <begin position="1"/>
        <end position="21"/>
    </location>
</feature>
<dbReference type="EMBL" id="BMKS01000009">
    <property type="protein sequence ID" value="GGG40542.1"/>
    <property type="molecule type" value="Genomic_DNA"/>
</dbReference>
<organism evidence="2 3">
    <name type="scientific">Caldovatus sediminis</name>
    <dbReference type="NCBI Taxonomy" id="2041189"/>
    <lineage>
        <taxon>Bacteria</taxon>
        <taxon>Pseudomonadati</taxon>
        <taxon>Pseudomonadota</taxon>
        <taxon>Alphaproteobacteria</taxon>
        <taxon>Acetobacterales</taxon>
        <taxon>Roseomonadaceae</taxon>
        <taxon>Caldovatus</taxon>
    </lineage>
</organism>
<feature type="compositionally biased region" description="Low complexity" evidence="1">
    <location>
        <begin position="8"/>
        <end position="21"/>
    </location>
</feature>
<dbReference type="AlphaFoldDB" id="A0A8J2ZD87"/>
<dbReference type="Proteomes" id="UP000597507">
    <property type="component" value="Unassembled WGS sequence"/>
</dbReference>
<sequence>MPIPAGAPPDGGFAPPRDAAPLPAAAPAATALTLGPFAVGEDGVLAPRAPGQDPPRLRFAWRGRPCEARLDAASELRLAAIAARIPSTAEPDGAARRSAAFAALGAVQRALPGGWRLALTPDHRVRIEARTRLAAPATATGLVAAMVRFALTLDPYLDRLESAGVAGDACG</sequence>
<keyword evidence="3" id="KW-1185">Reference proteome</keyword>
<protein>
    <submittedName>
        <fullName evidence="2">Uncharacterized protein</fullName>
    </submittedName>
</protein>
<proteinExistence type="predicted"/>
<name>A0A8J2ZD87_9PROT</name>
<comment type="caution">
    <text evidence="2">The sequence shown here is derived from an EMBL/GenBank/DDBJ whole genome shotgun (WGS) entry which is preliminary data.</text>
</comment>
<evidence type="ECO:0000313" key="3">
    <source>
        <dbReference type="Proteomes" id="UP000597507"/>
    </source>
</evidence>
<dbReference type="RefSeq" id="WP_188901657.1">
    <property type="nucleotide sequence ID" value="NZ_BMKS01000009.1"/>
</dbReference>
<gene>
    <name evidence="2" type="ORF">GCM10010964_30190</name>
</gene>
<reference evidence="2 3" key="1">
    <citation type="journal article" date="2014" name="Int. J. Syst. Evol. Microbiol.">
        <title>Complete genome sequence of Corynebacterium casei LMG S-19264T (=DSM 44701T), isolated from a smear-ripened cheese.</title>
        <authorList>
            <consortium name="US DOE Joint Genome Institute (JGI-PGF)"/>
            <person name="Walter F."/>
            <person name="Albersmeier A."/>
            <person name="Kalinowski J."/>
            <person name="Ruckert C."/>
        </authorList>
    </citation>
    <scope>NUCLEOTIDE SEQUENCE [LARGE SCALE GENOMIC DNA]</scope>
    <source>
        <strain evidence="2 3">CGMCC 1.16330</strain>
    </source>
</reference>
<accession>A0A8J2ZD87</accession>
<evidence type="ECO:0000313" key="2">
    <source>
        <dbReference type="EMBL" id="GGG40542.1"/>
    </source>
</evidence>
<evidence type="ECO:0000256" key="1">
    <source>
        <dbReference type="SAM" id="MobiDB-lite"/>
    </source>
</evidence>